<accession>A0A183E955</accession>
<gene>
    <name evidence="2" type="ORF">GPUH_LOCUS17494</name>
</gene>
<reference evidence="2 3" key="2">
    <citation type="submission" date="2018-11" db="EMBL/GenBank/DDBJ databases">
        <authorList>
            <consortium name="Pathogen Informatics"/>
        </authorList>
    </citation>
    <scope>NUCLEOTIDE SEQUENCE [LARGE SCALE GENOMIC DNA]</scope>
</reference>
<evidence type="ECO:0000256" key="1">
    <source>
        <dbReference type="SAM" id="Phobius"/>
    </source>
</evidence>
<keyword evidence="1" id="KW-0472">Membrane</keyword>
<dbReference type="AlphaFoldDB" id="A0A183E955"/>
<keyword evidence="1" id="KW-1133">Transmembrane helix</keyword>
<sequence>MDIQAEGPTANSTVQKLIKYAPWKASMEFQMPIRTIVFAALFASLSPTIRAMARRMLRLSRSFLRRIKKHGRKDGHDDERRMHFHNLQISWKSGPNERRNMVHL</sequence>
<organism evidence="4">
    <name type="scientific">Gongylonema pulchrum</name>
    <dbReference type="NCBI Taxonomy" id="637853"/>
    <lineage>
        <taxon>Eukaryota</taxon>
        <taxon>Metazoa</taxon>
        <taxon>Ecdysozoa</taxon>
        <taxon>Nematoda</taxon>
        <taxon>Chromadorea</taxon>
        <taxon>Rhabditida</taxon>
        <taxon>Spirurina</taxon>
        <taxon>Spiruromorpha</taxon>
        <taxon>Spiruroidea</taxon>
        <taxon>Gongylonematidae</taxon>
        <taxon>Gongylonema</taxon>
    </lineage>
</organism>
<dbReference type="OrthoDB" id="5794765at2759"/>
<evidence type="ECO:0000313" key="3">
    <source>
        <dbReference type="Proteomes" id="UP000271098"/>
    </source>
</evidence>
<dbReference type="EMBL" id="UYRT01085260">
    <property type="protein sequence ID" value="VDN29915.1"/>
    <property type="molecule type" value="Genomic_DNA"/>
</dbReference>
<proteinExistence type="predicted"/>
<feature type="transmembrane region" description="Helical" evidence="1">
    <location>
        <begin position="33"/>
        <end position="53"/>
    </location>
</feature>
<keyword evidence="1" id="KW-0812">Transmembrane</keyword>
<evidence type="ECO:0000313" key="2">
    <source>
        <dbReference type="EMBL" id="VDN29915.1"/>
    </source>
</evidence>
<evidence type="ECO:0000313" key="4">
    <source>
        <dbReference type="WBParaSite" id="GPUH_0001751801-mRNA-1"/>
    </source>
</evidence>
<keyword evidence="3" id="KW-1185">Reference proteome</keyword>
<protein>
    <submittedName>
        <fullName evidence="4">Dimer_Tnp_hAT domain-containing protein</fullName>
    </submittedName>
</protein>
<dbReference type="WBParaSite" id="GPUH_0001751801-mRNA-1">
    <property type="protein sequence ID" value="GPUH_0001751801-mRNA-1"/>
    <property type="gene ID" value="GPUH_0001751801"/>
</dbReference>
<name>A0A183E955_9BILA</name>
<dbReference type="Proteomes" id="UP000271098">
    <property type="component" value="Unassembled WGS sequence"/>
</dbReference>
<reference evidence="4" key="1">
    <citation type="submission" date="2016-06" db="UniProtKB">
        <authorList>
            <consortium name="WormBaseParasite"/>
        </authorList>
    </citation>
    <scope>IDENTIFICATION</scope>
</reference>